<dbReference type="EMBL" id="CAXAMN010022762">
    <property type="protein sequence ID" value="CAK9072540.1"/>
    <property type="molecule type" value="Genomic_DNA"/>
</dbReference>
<organism evidence="1 2">
    <name type="scientific">Durusdinium trenchii</name>
    <dbReference type="NCBI Taxonomy" id="1381693"/>
    <lineage>
        <taxon>Eukaryota</taxon>
        <taxon>Sar</taxon>
        <taxon>Alveolata</taxon>
        <taxon>Dinophyceae</taxon>
        <taxon>Suessiales</taxon>
        <taxon>Symbiodiniaceae</taxon>
        <taxon>Durusdinium</taxon>
    </lineage>
</organism>
<dbReference type="Proteomes" id="UP001642484">
    <property type="component" value="Unassembled WGS sequence"/>
</dbReference>
<comment type="caution">
    <text evidence="1">The sequence shown here is derived from an EMBL/GenBank/DDBJ whole genome shotgun (WGS) entry which is preliminary data.</text>
</comment>
<sequence length="187" mass="20913">MQKNACWHQLTNCFEVCEYSRDFATGPFQMSTFANPAHILWQERVDKERQLAKRQIIKHLGLSIRCQETPPLHDLHKCMSMPKGGVMRTPQIIASPGSKGRPKTGQVDLDERAPSLRSAEGLNEKCASSRSSLTGLTTASLRREVHQAVAAEVARIVEPLKEKLQTEQTARQRLEGMLRVAQGKEGP</sequence>
<gene>
    <name evidence="1" type="ORF">CCMP2556_LOCUS35690</name>
</gene>
<proteinExistence type="predicted"/>
<name>A0ABP0P923_9DINO</name>
<reference evidence="1 2" key="1">
    <citation type="submission" date="2024-02" db="EMBL/GenBank/DDBJ databases">
        <authorList>
            <person name="Chen Y."/>
            <person name="Shah S."/>
            <person name="Dougan E. K."/>
            <person name="Thang M."/>
            <person name="Chan C."/>
        </authorList>
    </citation>
    <scope>NUCLEOTIDE SEQUENCE [LARGE SCALE GENOMIC DNA]</scope>
</reference>
<accession>A0ABP0P923</accession>
<keyword evidence="2" id="KW-1185">Reference proteome</keyword>
<protein>
    <submittedName>
        <fullName evidence="1">Uncharacterized protein</fullName>
    </submittedName>
</protein>
<evidence type="ECO:0000313" key="1">
    <source>
        <dbReference type="EMBL" id="CAK9072540.1"/>
    </source>
</evidence>
<evidence type="ECO:0000313" key="2">
    <source>
        <dbReference type="Proteomes" id="UP001642484"/>
    </source>
</evidence>